<dbReference type="InterPro" id="IPR036005">
    <property type="entry name" value="Creatinase/aminopeptidase-like"/>
</dbReference>
<keyword evidence="4" id="KW-1185">Reference proteome</keyword>
<evidence type="ECO:0000313" key="3">
    <source>
        <dbReference type="EMBL" id="MBB5844804.1"/>
    </source>
</evidence>
<dbReference type="Gene3D" id="3.90.230.10">
    <property type="entry name" value="Creatinase/methionine aminopeptidase superfamily"/>
    <property type="match status" value="1"/>
</dbReference>
<dbReference type="GO" id="GO:0004177">
    <property type="term" value="F:aminopeptidase activity"/>
    <property type="evidence" value="ECO:0007669"/>
    <property type="project" value="UniProtKB-KW"/>
</dbReference>
<dbReference type="CDD" id="cd01066">
    <property type="entry name" value="APP_MetAP"/>
    <property type="match status" value="1"/>
</dbReference>
<dbReference type="SUPFAM" id="SSF55920">
    <property type="entry name" value="Creatinase/aminopeptidase"/>
    <property type="match status" value="1"/>
</dbReference>
<dbReference type="InterPro" id="IPR000994">
    <property type="entry name" value="Pept_M24"/>
</dbReference>
<dbReference type="Proteomes" id="UP000536685">
    <property type="component" value="Unassembled WGS sequence"/>
</dbReference>
<protein>
    <submittedName>
        <fullName evidence="3">Xaa-Pro aminopeptidase</fullName>
    </submittedName>
</protein>
<feature type="region of interest" description="Disordered" evidence="1">
    <location>
        <begin position="280"/>
        <end position="300"/>
    </location>
</feature>
<dbReference type="PANTHER" id="PTHR46112">
    <property type="entry name" value="AMINOPEPTIDASE"/>
    <property type="match status" value="1"/>
</dbReference>
<dbReference type="RefSeq" id="WP_184239322.1">
    <property type="nucleotide sequence ID" value="NZ_JACHMJ010000001.1"/>
</dbReference>
<gene>
    <name evidence="3" type="ORF">HD599_003127</name>
</gene>
<sequence length="357" mass="37774">MAVRPDGGLTTATDRAAKRQRLLGVLDGADADELVLTSHGAIAWYLGGTRTHTSLAGDPLLAVVVGRDGDTVVLYSNERARLEAEELPDDVTVVEVPWYEPLALPAGPRVVRESEVAHRLRTARAALLPVELDAYRELGRECAEVTTVVLGAARSDDSEREIAAALGAGLIARGIDPLVLLVAGRDRLGHRHPLPTAAPLGDRAMAVVCGRRDGLVANLTRWVRFGPARADESDAEARIREVEAAFFAATVPGATLGEVLAAGTAAYGSNGFDPEEWRRHHQGGAAGYNGRDPRATPGAADPIHLGQAFAWNPTAPGAKIEDTVLLAADGIEVLTVDPAWPTVTVGGIRRPIELERP</sequence>
<dbReference type="PANTHER" id="PTHR46112:SF2">
    <property type="entry name" value="XAA-PRO AMINOPEPTIDASE P-RELATED"/>
    <property type="match status" value="1"/>
</dbReference>
<proteinExistence type="predicted"/>
<reference evidence="3 4" key="1">
    <citation type="submission" date="2020-08" db="EMBL/GenBank/DDBJ databases">
        <title>Sequencing the genomes of 1000 actinobacteria strains.</title>
        <authorList>
            <person name="Klenk H.-P."/>
        </authorList>
    </citation>
    <scope>NUCLEOTIDE SEQUENCE [LARGE SCALE GENOMIC DNA]</scope>
    <source>
        <strain evidence="3 4">DSM 105784</strain>
    </source>
</reference>
<dbReference type="Pfam" id="PF00557">
    <property type="entry name" value="Peptidase_M24"/>
    <property type="match status" value="1"/>
</dbReference>
<dbReference type="AlphaFoldDB" id="A0A841AR96"/>
<dbReference type="InterPro" id="IPR050659">
    <property type="entry name" value="Peptidase_M24B"/>
</dbReference>
<keyword evidence="3" id="KW-0378">Hydrolase</keyword>
<keyword evidence="3" id="KW-0031">Aminopeptidase</keyword>
<keyword evidence="3" id="KW-0645">Protease</keyword>
<evidence type="ECO:0000256" key="1">
    <source>
        <dbReference type="SAM" id="MobiDB-lite"/>
    </source>
</evidence>
<name>A0A841AR96_9MICO</name>
<feature type="domain" description="Peptidase M24" evidence="2">
    <location>
        <begin position="135"/>
        <end position="326"/>
    </location>
</feature>
<evidence type="ECO:0000313" key="4">
    <source>
        <dbReference type="Proteomes" id="UP000536685"/>
    </source>
</evidence>
<dbReference type="EMBL" id="JACHMJ010000001">
    <property type="protein sequence ID" value="MBB5844804.1"/>
    <property type="molecule type" value="Genomic_DNA"/>
</dbReference>
<accession>A0A841AR96</accession>
<comment type="caution">
    <text evidence="3">The sequence shown here is derived from an EMBL/GenBank/DDBJ whole genome shotgun (WGS) entry which is preliminary data.</text>
</comment>
<evidence type="ECO:0000259" key="2">
    <source>
        <dbReference type="Pfam" id="PF00557"/>
    </source>
</evidence>
<organism evidence="3 4">
    <name type="scientific">Conyzicola lurida</name>
    <dbReference type="NCBI Taxonomy" id="1172621"/>
    <lineage>
        <taxon>Bacteria</taxon>
        <taxon>Bacillati</taxon>
        <taxon>Actinomycetota</taxon>
        <taxon>Actinomycetes</taxon>
        <taxon>Micrococcales</taxon>
        <taxon>Microbacteriaceae</taxon>
        <taxon>Conyzicola</taxon>
    </lineage>
</organism>